<comment type="caution">
    <text evidence="6">The sequence shown here is derived from an EMBL/GenBank/DDBJ whole genome shotgun (WGS) entry which is preliminary data.</text>
</comment>
<evidence type="ECO:0000313" key="6">
    <source>
        <dbReference type="EMBL" id="KAH6598676.1"/>
    </source>
</evidence>
<dbReference type="SUPFAM" id="SSF88713">
    <property type="entry name" value="Glycoside hydrolase/deacetylase"/>
    <property type="match status" value="1"/>
</dbReference>
<sequence length="386" mass="39411">MISPFVVAVALAAFPIMSLADKPNPADYPKPDTLAPANPAWLGTVLQGVPALPVGTKPLAAADWSKDVTVCPNANQWGLTYDDGPGPLTDSLLGELAKRNVKATFFVVGSRVMAYPDVLARTYQAGHQIGIHTWSHPYLSNTPSDQIVAEIVYTAKAIKQVIGVTPRFMRAPYGDVDERARAVLKNLGMVIVAWNVDPNDAGGATDVANQFKTKANAGSSGVISLEHDLVAGTVSQAAPALDAILAGSGGYKPMPVAVCLGQQAYDEGLWAKIGAAVPSGGITAGITNTTLPAGGLTNATLPAGGITNTTVLPGSSNSTSIALPTTNADKSAAATTSMAQSTNRPTSSPSVSVPPSALNAGKSAHSAMASLTITFAILGTLFAVSL</sequence>
<accession>A0ABQ8FIM8</accession>
<keyword evidence="7" id="KW-1185">Reference proteome</keyword>
<feature type="domain" description="NodB homology" evidence="5">
    <location>
        <begin position="75"/>
        <end position="259"/>
    </location>
</feature>
<name>A0ABQ8FIM8_9FUNG</name>
<evidence type="ECO:0000256" key="1">
    <source>
        <dbReference type="ARBA" id="ARBA00022723"/>
    </source>
</evidence>
<dbReference type="PROSITE" id="PS51677">
    <property type="entry name" value="NODB"/>
    <property type="match status" value="1"/>
</dbReference>
<feature type="chain" id="PRO_5047325951" description="NodB homology domain-containing protein" evidence="4">
    <location>
        <begin position="21"/>
        <end position="386"/>
    </location>
</feature>
<organism evidence="6 7">
    <name type="scientific">Batrachochytrium salamandrivorans</name>
    <dbReference type="NCBI Taxonomy" id="1357716"/>
    <lineage>
        <taxon>Eukaryota</taxon>
        <taxon>Fungi</taxon>
        <taxon>Fungi incertae sedis</taxon>
        <taxon>Chytridiomycota</taxon>
        <taxon>Chytridiomycota incertae sedis</taxon>
        <taxon>Chytridiomycetes</taxon>
        <taxon>Rhizophydiales</taxon>
        <taxon>Rhizophydiales incertae sedis</taxon>
        <taxon>Batrachochytrium</taxon>
    </lineage>
</organism>
<dbReference type="PANTHER" id="PTHR10587:SF133">
    <property type="entry name" value="CHITIN DEACETYLASE 1-RELATED"/>
    <property type="match status" value="1"/>
</dbReference>
<dbReference type="InterPro" id="IPR050248">
    <property type="entry name" value="Polysacc_deacetylase_ArnD"/>
</dbReference>
<keyword evidence="2" id="KW-0378">Hydrolase</keyword>
<gene>
    <name evidence="6" type="ORF">BASA50_003711</name>
</gene>
<proteinExistence type="predicted"/>
<feature type="region of interest" description="Disordered" evidence="3">
    <location>
        <begin position="332"/>
        <end position="359"/>
    </location>
</feature>
<evidence type="ECO:0000256" key="2">
    <source>
        <dbReference type="ARBA" id="ARBA00022801"/>
    </source>
</evidence>
<feature type="compositionally biased region" description="Low complexity" evidence="3">
    <location>
        <begin position="332"/>
        <end position="356"/>
    </location>
</feature>
<evidence type="ECO:0000259" key="5">
    <source>
        <dbReference type="PROSITE" id="PS51677"/>
    </source>
</evidence>
<evidence type="ECO:0000256" key="3">
    <source>
        <dbReference type="SAM" id="MobiDB-lite"/>
    </source>
</evidence>
<dbReference type="Gene3D" id="3.20.20.370">
    <property type="entry name" value="Glycoside hydrolase/deacetylase"/>
    <property type="match status" value="1"/>
</dbReference>
<dbReference type="InterPro" id="IPR002509">
    <property type="entry name" value="NODB_dom"/>
</dbReference>
<evidence type="ECO:0000313" key="7">
    <source>
        <dbReference type="Proteomes" id="UP001648503"/>
    </source>
</evidence>
<dbReference type="InterPro" id="IPR011330">
    <property type="entry name" value="Glyco_hydro/deAcase_b/a-brl"/>
</dbReference>
<protein>
    <recommendedName>
        <fullName evidence="5">NodB homology domain-containing protein</fullName>
    </recommendedName>
</protein>
<evidence type="ECO:0000256" key="4">
    <source>
        <dbReference type="SAM" id="SignalP"/>
    </source>
</evidence>
<dbReference type="PANTHER" id="PTHR10587">
    <property type="entry name" value="GLYCOSYL TRANSFERASE-RELATED"/>
    <property type="match status" value="1"/>
</dbReference>
<keyword evidence="4" id="KW-0732">Signal</keyword>
<keyword evidence="1" id="KW-0479">Metal-binding</keyword>
<reference evidence="6 7" key="1">
    <citation type="submission" date="2021-02" db="EMBL/GenBank/DDBJ databases">
        <title>Variation within the Batrachochytrium salamandrivorans European outbreak.</title>
        <authorList>
            <person name="Kelly M."/>
            <person name="Pasmans F."/>
            <person name="Shea T.P."/>
            <person name="Munoz J.F."/>
            <person name="Carranza S."/>
            <person name="Cuomo C.A."/>
            <person name="Martel A."/>
        </authorList>
    </citation>
    <scope>NUCLEOTIDE SEQUENCE [LARGE SCALE GENOMIC DNA]</scope>
    <source>
        <strain evidence="6 7">AMFP18/2</strain>
    </source>
</reference>
<dbReference type="Pfam" id="PF01522">
    <property type="entry name" value="Polysacc_deac_1"/>
    <property type="match status" value="1"/>
</dbReference>
<dbReference type="Proteomes" id="UP001648503">
    <property type="component" value="Unassembled WGS sequence"/>
</dbReference>
<feature type="signal peptide" evidence="4">
    <location>
        <begin position="1"/>
        <end position="20"/>
    </location>
</feature>
<dbReference type="EMBL" id="JAFCIX010000102">
    <property type="protein sequence ID" value="KAH6598676.1"/>
    <property type="molecule type" value="Genomic_DNA"/>
</dbReference>